<keyword evidence="2" id="KW-1185">Reference proteome</keyword>
<organism evidence="1 2">
    <name type="scientific">Proteiniclasticum sediminis</name>
    <dbReference type="NCBI Taxonomy" id="2804028"/>
    <lineage>
        <taxon>Bacteria</taxon>
        <taxon>Bacillati</taxon>
        <taxon>Bacillota</taxon>
        <taxon>Clostridia</taxon>
        <taxon>Eubacteriales</taxon>
        <taxon>Clostridiaceae</taxon>
        <taxon>Proteiniclasticum</taxon>
    </lineage>
</organism>
<dbReference type="Gene3D" id="1.10.340.20">
    <property type="entry name" value="Apc36109-like domain"/>
    <property type="match status" value="1"/>
</dbReference>
<accession>A0A941CSB5</accession>
<gene>
    <name evidence="1" type="ORF">KCG48_13475</name>
</gene>
<protein>
    <submittedName>
        <fullName evidence="1">DUF1871 family protein</fullName>
    </submittedName>
</protein>
<reference evidence="1" key="1">
    <citation type="submission" date="2021-04" db="EMBL/GenBank/DDBJ databases">
        <title>Proteiniclasticum sedimins sp. nov., an obligate anaerobic bacterium isolated from anaerobic sludge.</title>
        <authorList>
            <person name="Liu J."/>
        </authorList>
    </citation>
    <scope>NUCLEOTIDE SEQUENCE</scope>
    <source>
        <strain evidence="1">BAD-10</strain>
    </source>
</reference>
<dbReference type="EMBL" id="JAGSCS010000026">
    <property type="protein sequence ID" value="MBR0577322.1"/>
    <property type="molecule type" value="Genomic_DNA"/>
</dbReference>
<proteinExistence type="predicted"/>
<evidence type="ECO:0000313" key="1">
    <source>
        <dbReference type="EMBL" id="MBR0577322.1"/>
    </source>
</evidence>
<name>A0A941CSB5_9CLOT</name>
<dbReference type="Pfam" id="PF08958">
    <property type="entry name" value="DUF1871"/>
    <property type="match status" value="1"/>
</dbReference>
<dbReference type="Proteomes" id="UP000675379">
    <property type="component" value="Unassembled WGS sequence"/>
</dbReference>
<evidence type="ECO:0000313" key="2">
    <source>
        <dbReference type="Proteomes" id="UP000675379"/>
    </source>
</evidence>
<dbReference type="InterPro" id="IPR023162">
    <property type="entry name" value="Apc36109-like_dom_sf"/>
</dbReference>
<dbReference type="AlphaFoldDB" id="A0A941CSB5"/>
<dbReference type="InterPro" id="IPR015053">
    <property type="entry name" value="DUF1871"/>
</dbReference>
<sequence>MNYERVKLVIDSWDPIDLLYFAPKNEYDFEIKRILELTSQDDTVEFVGNIIYKVFLESFGDNTFTKNLEECIGIAKQLTASN</sequence>
<dbReference type="SUPFAM" id="SSF116922">
    <property type="entry name" value="YugE-like"/>
    <property type="match status" value="1"/>
</dbReference>
<dbReference type="RefSeq" id="WP_211802720.1">
    <property type="nucleotide sequence ID" value="NZ_JAGSCS010000026.1"/>
</dbReference>
<comment type="caution">
    <text evidence="1">The sequence shown here is derived from an EMBL/GenBank/DDBJ whole genome shotgun (WGS) entry which is preliminary data.</text>
</comment>